<accession>A0ABV7MJT7</accession>
<name>A0ABV7MJT7_9HYPH</name>
<organism evidence="1 2">
    <name type="scientific">Mesorhizobium cantuariense</name>
    <dbReference type="NCBI Taxonomy" id="1300275"/>
    <lineage>
        <taxon>Bacteria</taxon>
        <taxon>Pseudomonadati</taxon>
        <taxon>Pseudomonadota</taxon>
        <taxon>Alphaproteobacteria</taxon>
        <taxon>Hyphomicrobiales</taxon>
        <taxon>Phyllobacteriaceae</taxon>
        <taxon>Mesorhizobium</taxon>
    </lineage>
</organism>
<sequence length="341" mass="35880">MTDTVYFQGNEIQDFAVTGNAVHVTTSGHFNASNTRGSVCLGSTTGTTSGTTETNDVGDGNFSATATDFWTHSYVYLATVFSTTNRFLMWLSGGTRLLGLRLSAGSAPATLEVGKYSAGAWSTLGTCTANVLALSTLYKLDVHIVIGNPGTVAVYLDGVPIFNDSTLDLSWGGITSFDAVRIARPAVTSGAGVRFSEVICASWNTVGSKLVTGVPDANGNYTAWTGAGYTALNELTPAATYMTSGTANQRISVSLGNFPALGANERVESVKVVANALRDASGPQKLNLFYRVNSTDTDDSDQSLTLSAANYFHTWTASPDTASYWTPTELNASEPGVRSRT</sequence>
<keyword evidence="2" id="KW-1185">Reference proteome</keyword>
<evidence type="ECO:0008006" key="3">
    <source>
        <dbReference type="Google" id="ProtNLM"/>
    </source>
</evidence>
<comment type="caution">
    <text evidence="1">The sequence shown here is derived from an EMBL/GenBank/DDBJ whole genome shotgun (WGS) entry which is preliminary data.</text>
</comment>
<dbReference type="RefSeq" id="WP_378978762.1">
    <property type="nucleotide sequence ID" value="NZ_JBHRVD010000001.1"/>
</dbReference>
<gene>
    <name evidence="1" type="ORF">ACFOJ9_10210</name>
</gene>
<reference evidence="2" key="1">
    <citation type="journal article" date="2019" name="Int. J. Syst. Evol. Microbiol.">
        <title>The Global Catalogue of Microorganisms (GCM) 10K type strain sequencing project: providing services to taxonomists for standard genome sequencing and annotation.</title>
        <authorList>
            <consortium name="The Broad Institute Genomics Platform"/>
            <consortium name="The Broad Institute Genome Sequencing Center for Infectious Disease"/>
            <person name="Wu L."/>
            <person name="Ma J."/>
        </authorList>
    </citation>
    <scope>NUCLEOTIDE SEQUENCE [LARGE SCALE GENOMIC DNA]</scope>
    <source>
        <strain evidence="2">ICMP 19515</strain>
    </source>
</reference>
<dbReference type="EMBL" id="JBHRVD010000001">
    <property type="protein sequence ID" value="MFC3322152.1"/>
    <property type="molecule type" value="Genomic_DNA"/>
</dbReference>
<evidence type="ECO:0000313" key="2">
    <source>
        <dbReference type="Proteomes" id="UP001595648"/>
    </source>
</evidence>
<protein>
    <recommendedName>
        <fullName evidence="3">LamG domain-containing protein</fullName>
    </recommendedName>
</protein>
<proteinExistence type="predicted"/>
<dbReference type="Proteomes" id="UP001595648">
    <property type="component" value="Unassembled WGS sequence"/>
</dbReference>
<evidence type="ECO:0000313" key="1">
    <source>
        <dbReference type="EMBL" id="MFC3322152.1"/>
    </source>
</evidence>